<accession>A0ABY6MP21</accession>
<dbReference type="Pfam" id="PF05239">
    <property type="entry name" value="PRC"/>
    <property type="match status" value="1"/>
</dbReference>
<reference evidence="2" key="1">
    <citation type="submission" date="2022-10" db="EMBL/GenBank/DDBJ databases">
        <title>Algoriphagus sp. a novel bacteria isolate from halophytes salicornia europaea.</title>
        <authorList>
            <person name="Peng Y."/>
            <person name="Jiang L."/>
            <person name="Lee J."/>
        </authorList>
    </citation>
    <scope>NUCLEOTIDE SEQUENCE</scope>
    <source>
        <strain evidence="2">TR-M5</strain>
    </source>
</reference>
<keyword evidence="3" id="KW-1185">Reference proteome</keyword>
<dbReference type="PANTHER" id="PTHR36505">
    <property type="entry name" value="BLR1072 PROTEIN"/>
    <property type="match status" value="1"/>
</dbReference>
<dbReference type="EMBL" id="CP110226">
    <property type="protein sequence ID" value="UZD24142.1"/>
    <property type="molecule type" value="Genomic_DNA"/>
</dbReference>
<dbReference type="InterPro" id="IPR027275">
    <property type="entry name" value="PRC-brl_dom"/>
</dbReference>
<protein>
    <submittedName>
        <fullName evidence="2">PRC-barrel domain-containing protein</fullName>
    </submittedName>
</protein>
<dbReference type="Gene3D" id="2.30.30.240">
    <property type="entry name" value="PRC-barrel domain"/>
    <property type="match status" value="1"/>
</dbReference>
<dbReference type="InterPro" id="IPR011033">
    <property type="entry name" value="PRC_barrel-like_sf"/>
</dbReference>
<feature type="domain" description="PRC-barrel" evidence="1">
    <location>
        <begin position="11"/>
        <end position="86"/>
    </location>
</feature>
<gene>
    <name evidence="2" type="ORF">OM944_06490</name>
</gene>
<organism evidence="2 3">
    <name type="scientific">Algoriphagus halophytocola</name>
    <dbReference type="NCBI Taxonomy" id="2991499"/>
    <lineage>
        <taxon>Bacteria</taxon>
        <taxon>Pseudomonadati</taxon>
        <taxon>Bacteroidota</taxon>
        <taxon>Cytophagia</taxon>
        <taxon>Cytophagales</taxon>
        <taxon>Cyclobacteriaceae</taxon>
        <taxon>Algoriphagus</taxon>
    </lineage>
</organism>
<dbReference type="Proteomes" id="UP001163156">
    <property type="component" value="Chromosome"/>
</dbReference>
<proteinExistence type="predicted"/>
<dbReference type="RefSeq" id="WP_264810861.1">
    <property type="nucleotide sequence ID" value="NZ_CP110226.1"/>
</dbReference>
<dbReference type="SUPFAM" id="SSF50346">
    <property type="entry name" value="PRC-barrel domain"/>
    <property type="match status" value="1"/>
</dbReference>
<name>A0ABY6MP21_9BACT</name>
<evidence type="ECO:0000313" key="3">
    <source>
        <dbReference type="Proteomes" id="UP001163156"/>
    </source>
</evidence>
<evidence type="ECO:0000313" key="2">
    <source>
        <dbReference type="EMBL" id="UZD24142.1"/>
    </source>
</evidence>
<sequence length="124" mass="14261">MNTEYNFPISCRTVAGCDVKTIKEESVGTIKDIMVDTETGDVAYIVLELHRDFLNLGNKYLALPWEAFDFHGQQRKVILVKADKEKLENAPGFEKDSWPVGSQHQFIGEIKSYYGYDRRKVLIE</sequence>
<dbReference type="PANTHER" id="PTHR36505:SF1">
    <property type="entry name" value="BLR1072 PROTEIN"/>
    <property type="match status" value="1"/>
</dbReference>
<evidence type="ECO:0000259" key="1">
    <source>
        <dbReference type="Pfam" id="PF05239"/>
    </source>
</evidence>